<organism evidence="2 3">
    <name type="scientific">Emericellopsis atlantica</name>
    <dbReference type="NCBI Taxonomy" id="2614577"/>
    <lineage>
        <taxon>Eukaryota</taxon>
        <taxon>Fungi</taxon>
        <taxon>Dikarya</taxon>
        <taxon>Ascomycota</taxon>
        <taxon>Pezizomycotina</taxon>
        <taxon>Sordariomycetes</taxon>
        <taxon>Hypocreomycetidae</taxon>
        <taxon>Hypocreales</taxon>
        <taxon>Bionectriaceae</taxon>
        <taxon>Emericellopsis</taxon>
    </lineage>
</organism>
<dbReference type="PANTHER" id="PTHR40625">
    <property type="entry name" value="GTP-BINDING PROTEIN ESDC-RELATED"/>
    <property type="match status" value="1"/>
</dbReference>
<feature type="region of interest" description="Disordered" evidence="1">
    <location>
        <begin position="274"/>
        <end position="388"/>
    </location>
</feature>
<dbReference type="AlphaFoldDB" id="A0A9P8CMK1"/>
<evidence type="ECO:0000313" key="3">
    <source>
        <dbReference type="Proteomes" id="UP000887229"/>
    </source>
</evidence>
<evidence type="ECO:0000256" key="1">
    <source>
        <dbReference type="SAM" id="MobiDB-lite"/>
    </source>
</evidence>
<name>A0A9P8CMK1_9HYPO</name>
<feature type="compositionally biased region" description="Polar residues" evidence="1">
    <location>
        <begin position="338"/>
        <end position="367"/>
    </location>
</feature>
<accession>A0A9P8CMK1</accession>
<evidence type="ECO:0000313" key="2">
    <source>
        <dbReference type="EMBL" id="KAG9252794.1"/>
    </source>
</evidence>
<comment type="caution">
    <text evidence="2">The sequence shown here is derived from an EMBL/GenBank/DDBJ whole genome shotgun (WGS) entry which is preliminary data.</text>
</comment>
<feature type="compositionally biased region" description="Polar residues" evidence="1">
    <location>
        <begin position="292"/>
        <end position="316"/>
    </location>
</feature>
<proteinExistence type="predicted"/>
<dbReference type="InterPro" id="IPR014756">
    <property type="entry name" value="Ig_E-set"/>
</dbReference>
<gene>
    <name evidence="2" type="ORF">F5Z01DRAFT_185816</name>
</gene>
<dbReference type="PANTHER" id="PTHR40625:SF1">
    <property type="entry name" value="AMP-ACTIVATED PROTEIN KINASE GLYCOGEN-BINDING DOMAIN-CONTAINING PROTEIN"/>
    <property type="match status" value="1"/>
</dbReference>
<feature type="compositionally biased region" description="Basic and acidic residues" evidence="1">
    <location>
        <begin position="189"/>
        <end position="203"/>
    </location>
</feature>
<reference evidence="2" key="1">
    <citation type="journal article" date="2021" name="IMA Fungus">
        <title>Genomic characterization of three marine fungi, including Emericellopsis atlantica sp. nov. with signatures of a generalist lifestyle and marine biomass degradation.</title>
        <authorList>
            <person name="Hagestad O.C."/>
            <person name="Hou L."/>
            <person name="Andersen J.H."/>
            <person name="Hansen E.H."/>
            <person name="Altermark B."/>
            <person name="Li C."/>
            <person name="Kuhnert E."/>
            <person name="Cox R.J."/>
            <person name="Crous P.W."/>
            <person name="Spatafora J.W."/>
            <person name="Lail K."/>
            <person name="Amirebrahimi M."/>
            <person name="Lipzen A."/>
            <person name="Pangilinan J."/>
            <person name="Andreopoulos W."/>
            <person name="Hayes R.D."/>
            <person name="Ng V."/>
            <person name="Grigoriev I.V."/>
            <person name="Jackson S.A."/>
            <person name="Sutton T.D.S."/>
            <person name="Dobson A.D.W."/>
            <person name="Rama T."/>
        </authorList>
    </citation>
    <scope>NUCLEOTIDE SEQUENCE</scope>
    <source>
        <strain evidence="2">TS7</strain>
    </source>
</reference>
<dbReference type="Gene3D" id="2.60.40.10">
    <property type="entry name" value="Immunoglobulins"/>
    <property type="match status" value="1"/>
</dbReference>
<dbReference type="InterPro" id="IPR013783">
    <property type="entry name" value="Ig-like_fold"/>
</dbReference>
<dbReference type="EMBL" id="MU251260">
    <property type="protein sequence ID" value="KAG9252794.1"/>
    <property type="molecule type" value="Genomic_DNA"/>
</dbReference>
<feature type="region of interest" description="Disordered" evidence="1">
    <location>
        <begin position="167"/>
        <end position="255"/>
    </location>
</feature>
<protein>
    <submittedName>
        <fullName evidence="2">Uncharacterized protein</fullName>
    </submittedName>
</protein>
<dbReference type="SUPFAM" id="SSF81296">
    <property type="entry name" value="E set domains"/>
    <property type="match status" value="1"/>
</dbReference>
<feature type="compositionally biased region" description="Basic and acidic residues" evidence="1">
    <location>
        <begin position="232"/>
        <end position="242"/>
    </location>
</feature>
<feature type="compositionally biased region" description="Low complexity" evidence="1">
    <location>
        <begin position="217"/>
        <end position="231"/>
    </location>
</feature>
<dbReference type="RefSeq" id="XP_046116718.1">
    <property type="nucleotide sequence ID" value="XM_046257973.1"/>
</dbReference>
<feature type="compositionally biased region" description="Low complexity" evidence="1">
    <location>
        <begin position="167"/>
        <end position="181"/>
    </location>
</feature>
<dbReference type="GeneID" id="70288876"/>
<sequence>MDPSTTLVTFLLQTHPSVQSVNLIGSWDNFSTGYPMDRDPRRGKGQWKGCHTFRDIICDEDLSRTRDGGLTMGNTYYYYYEVDGNTETHDPSMPSTNACPYLPGQTVNSLAVPSQQSLRQRSASLTSMRITDYQALDPAAKFLPPQPMLTSPTDSVALRKKTAPTMLRNAASSRSLSPAPAWKKLFGSKGREDDRGRSRDRDAQSGSSATTRDCDRSTGSSRSRNRSISPESLRRFLSDDQPSRPGSNLSERPALVIPEDIAEENEDDDNFATSAVSETQPYYTRLSPPPAQRSTSSETVPLTIKNLSSLTLTTERPTSRRPTAVHPGDSADPAGPASQPQSSYLTSATSSDLTSPESAGTPESETLTFYDDSVDDDDCTSTSAHDSQALPIQQFPALRSRLTGYSLPRVHEADEPQQLKHRPTFGRKDGPRLLAPVDTSLYPTSNAHYLPTPADTGVDDFVAEMGWMVDSIGSR</sequence>
<dbReference type="Proteomes" id="UP000887229">
    <property type="component" value="Unassembled WGS sequence"/>
</dbReference>
<keyword evidence="3" id="KW-1185">Reference proteome</keyword>
<dbReference type="OrthoDB" id="5422351at2759"/>